<protein>
    <submittedName>
        <fullName evidence="1">Uncharacterized protein</fullName>
    </submittedName>
</protein>
<dbReference type="Proteomes" id="UP000799755">
    <property type="component" value="Unassembled WGS sequence"/>
</dbReference>
<proteinExistence type="predicted"/>
<organism evidence="1 2">
    <name type="scientific">Lindgomyces ingoldianus</name>
    <dbReference type="NCBI Taxonomy" id="673940"/>
    <lineage>
        <taxon>Eukaryota</taxon>
        <taxon>Fungi</taxon>
        <taxon>Dikarya</taxon>
        <taxon>Ascomycota</taxon>
        <taxon>Pezizomycotina</taxon>
        <taxon>Dothideomycetes</taxon>
        <taxon>Pleosporomycetidae</taxon>
        <taxon>Pleosporales</taxon>
        <taxon>Lindgomycetaceae</taxon>
        <taxon>Lindgomyces</taxon>
    </lineage>
</organism>
<reference evidence="1" key="1">
    <citation type="journal article" date="2020" name="Stud. Mycol.">
        <title>101 Dothideomycetes genomes: a test case for predicting lifestyles and emergence of pathogens.</title>
        <authorList>
            <person name="Haridas S."/>
            <person name="Albert R."/>
            <person name="Binder M."/>
            <person name="Bloem J."/>
            <person name="Labutti K."/>
            <person name="Salamov A."/>
            <person name="Andreopoulos B."/>
            <person name="Baker S."/>
            <person name="Barry K."/>
            <person name="Bills G."/>
            <person name="Bluhm B."/>
            <person name="Cannon C."/>
            <person name="Castanera R."/>
            <person name="Culley D."/>
            <person name="Daum C."/>
            <person name="Ezra D."/>
            <person name="Gonzalez J."/>
            <person name="Henrissat B."/>
            <person name="Kuo A."/>
            <person name="Liang C."/>
            <person name="Lipzen A."/>
            <person name="Lutzoni F."/>
            <person name="Magnuson J."/>
            <person name="Mondo S."/>
            <person name="Nolan M."/>
            <person name="Ohm R."/>
            <person name="Pangilinan J."/>
            <person name="Park H.-J."/>
            <person name="Ramirez L."/>
            <person name="Alfaro M."/>
            <person name="Sun H."/>
            <person name="Tritt A."/>
            <person name="Yoshinaga Y."/>
            <person name="Zwiers L.-H."/>
            <person name="Turgeon B."/>
            <person name="Goodwin S."/>
            <person name="Spatafora J."/>
            <person name="Crous P."/>
            <person name="Grigoriev I."/>
        </authorList>
    </citation>
    <scope>NUCLEOTIDE SEQUENCE</scope>
    <source>
        <strain evidence="1">ATCC 200398</strain>
    </source>
</reference>
<comment type="caution">
    <text evidence="1">The sequence shown here is derived from an EMBL/GenBank/DDBJ whole genome shotgun (WGS) entry which is preliminary data.</text>
</comment>
<gene>
    <name evidence="1" type="ORF">BDR25DRAFT_352306</name>
</gene>
<name>A0ACB6R4Y0_9PLEO</name>
<keyword evidence="2" id="KW-1185">Reference proteome</keyword>
<evidence type="ECO:0000313" key="2">
    <source>
        <dbReference type="Proteomes" id="UP000799755"/>
    </source>
</evidence>
<sequence>MAHTIATPINSVPHDFYAVVNDKFTIPPLIRSRGMAGLKYKCSLENSMEDKSHDLRTSSLSTKICDEPQTGSSSVGSPHLLKQQIKSIDLHVLFPAWPSPPTSFHSPQPAWPLFQPNCLNIHPFSPPPSCPSFPSQPFPYFCPPYGLTPLLPKCFRTATIGENTVHKRKVNPPNQVFITPLPKYCVFSRVKLERRNERYSQVKLFLPMSDRYSNSISSVDCPGLTPGLIYAEGIGRGIGGQEKWYRALRYGGIYVKRAINLMRVFISGCSSNLHYSSSVSTFPLAMPRQLGAACLTLYLVVLKELVGASNFRTCYSHQRENSGTFDAYLSFFSSFLTSLDFRLGWFSFFDNNFTNRDTGLESVENYANPKHSRYHIIGLNLVATCSRRY</sequence>
<dbReference type="EMBL" id="MU003499">
    <property type="protein sequence ID" value="KAF2473830.1"/>
    <property type="molecule type" value="Genomic_DNA"/>
</dbReference>
<evidence type="ECO:0000313" key="1">
    <source>
        <dbReference type="EMBL" id="KAF2473830.1"/>
    </source>
</evidence>
<accession>A0ACB6R4Y0</accession>